<name>A0A849BLE0_9ACTN</name>
<gene>
    <name evidence="4" type="ORF">HLB09_10285</name>
</gene>
<proteinExistence type="predicted"/>
<evidence type="ECO:0000313" key="4">
    <source>
        <dbReference type="EMBL" id="NNH23471.1"/>
    </source>
</evidence>
<evidence type="ECO:0000259" key="3">
    <source>
        <dbReference type="Pfam" id="PF23359"/>
    </source>
</evidence>
<dbReference type="AlphaFoldDB" id="A0A849BLE0"/>
<dbReference type="GO" id="GO:0003677">
    <property type="term" value="F:DNA binding"/>
    <property type="evidence" value="ECO:0007669"/>
    <property type="project" value="UniProtKB-KW"/>
</dbReference>
<evidence type="ECO:0000256" key="2">
    <source>
        <dbReference type="SAM" id="MobiDB-lite"/>
    </source>
</evidence>
<dbReference type="InterPro" id="IPR055370">
    <property type="entry name" value="Lsr2_DNA-bd"/>
</dbReference>
<evidence type="ECO:0000256" key="1">
    <source>
        <dbReference type="ARBA" id="ARBA00023125"/>
    </source>
</evidence>
<dbReference type="EMBL" id="JABEMA010000146">
    <property type="protein sequence ID" value="NNH23471.1"/>
    <property type="molecule type" value="Genomic_DNA"/>
</dbReference>
<feature type="domain" description="Lsr2 DNA-binding" evidence="3">
    <location>
        <begin position="51"/>
        <end position="85"/>
    </location>
</feature>
<keyword evidence="5" id="KW-1185">Reference proteome</keyword>
<dbReference type="Pfam" id="PF23359">
    <property type="entry name" value="Lsr2_DNA-bd"/>
    <property type="match status" value="1"/>
</dbReference>
<feature type="region of interest" description="Disordered" evidence="2">
    <location>
        <begin position="1"/>
        <end position="57"/>
    </location>
</feature>
<feature type="compositionally biased region" description="Low complexity" evidence="2">
    <location>
        <begin position="9"/>
        <end position="30"/>
    </location>
</feature>
<keyword evidence="1" id="KW-0238">DNA-binding</keyword>
<dbReference type="Proteomes" id="UP000555552">
    <property type="component" value="Unassembled WGS sequence"/>
</dbReference>
<dbReference type="InterPro" id="IPR036625">
    <property type="entry name" value="E3-bd_dom_sf"/>
</dbReference>
<dbReference type="GO" id="GO:0016746">
    <property type="term" value="F:acyltransferase activity"/>
    <property type="evidence" value="ECO:0007669"/>
    <property type="project" value="InterPro"/>
</dbReference>
<accession>A0A849BLE0</accession>
<dbReference type="Gene3D" id="4.10.320.10">
    <property type="entry name" value="E3-binding domain"/>
    <property type="match status" value="1"/>
</dbReference>
<evidence type="ECO:0000313" key="5">
    <source>
        <dbReference type="Proteomes" id="UP000555552"/>
    </source>
</evidence>
<reference evidence="4 5" key="1">
    <citation type="submission" date="2020-05" db="EMBL/GenBank/DDBJ databases">
        <title>MicrobeNet Type strains.</title>
        <authorList>
            <person name="Nicholson A.C."/>
        </authorList>
    </citation>
    <scope>NUCLEOTIDE SEQUENCE [LARGE SCALE GENOMIC DNA]</scope>
    <source>
        <strain evidence="4 5">JCM 14547</strain>
    </source>
</reference>
<sequence>MDEADVEAAGEAGDGATDEGGATAAPATDEPGADEPRADELGAEGPATRPRRTDLDDVRAWARENGHEVAARGRVRQAVLDAYDAREGAR</sequence>
<organism evidence="4 5">
    <name type="scientific">Pseudokineococcus marinus</name>
    <dbReference type="NCBI Taxonomy" id="351215"/>
    <lineage>
        <taxon>Bacteria</taxon>
        <taxon>Bacillati</taxon>
        <taxon>Actinomycetota</taxon>
        <taxon>Actinomycetes</taxon>
        <taxon>Kineosporiales</taxon>
        <taxon>Kineosporiaceae</taxon>
        <taxon>Pseudokineococcus</taxon>
    </lineage>
</organism>
<protein>
    <recommendedName>
        <fullName evidence="3">Lsr2 DNA-binding domain-containing protein</fullName>
    </recommendedName>
</protein>
<comment type="caution">
    <text evidence="4">The sequence shown here is derived from an EMBL/GenBank/DDBJ whole genome shotgun (WGS) entry which is preliminary data.</text>
</comment>